<name>A0ABU8MFE5_9PSEU</name>
<reference evidence="2 3" key="1">
    <citation type="submission" date="2024-03" db="EMBL/GenBank/DDBJ databases">
        <title>Actinomycetospora sp. OC33-EN07, a novel actinomycete isolated from wild orchid (Aerides multiflora).</title>
        <authorList>
            <person name="Suriyachadkun C."/>
        </authorList>
    </citation>
    <scope>NUCLEOTIDE SEQUENCE [LARGE SCALE GENOMIC DNA]</scope>
    <source>
        <strain evidence="2 3">OC33-EN07</strain>
    </source>
</reference>
<gene>
    <name evidence="2" type="ORF">WCD58_29565</name>
</gene>
<keyword evidence="3" id="KW-1185">Reference proteome</keyword>
<feature type="transmembrane region" description="Helical" evidence="1">
    <location>
        <begin position="45"/>
        <end position="67"/>
    </location>
</feature>
<sequence>MFTGPRFRVAVPYVCVLGVLAYLVWGVTNLRCTIDGTRPCDTIAVPWASVGASLALLCQGLAIYGWMRGHHRQRRNAPSAAALAVLFLSPYIAGALWLTTYLY</sequence>
<organism evidence="2 3">
    <name type="scientific">Actinomycetospora flava</name>
    <dbReference type="NCBI Taxonomy" id="3129232"/>
    <lineage>
        <taxon>Bacteria</taxon>
        <taxon>Bacillati</taxon>
        <taxon>Actinomycetota</taxon>
        <taxon>Actinomycetes</taxon>
        <taxon>Pseudonocardiales</taxon>
        <taxon>Pseudonocardiaceae</taxon>
        <taxon>Actinomycetospora</taxon>
    </lineage>
</organism>
<protein>
    <recommendedName>
        <fullName evidence="4">Transmembrane protein</fullName>
    </recommendedName>
</protein>
<dbReference type="EMBL" id="JBBEGM010000017">
    <property type="protein sequence ID" value="MEJ2865342.1"/>
    <property type="molecule type" value="Genomic_DNA"/>
</dbReference>
<feature type="transmembrane region" description="Helical" evidence="1">
    <location>
        <begin position="7"/>
        <end position="25"/>
    </location>
</feature>
<dbReference type="Proteomes" id="UP001369736">
    <property type="component" value="Unassembled WGS sequence"/>
</dbReference>
<evidence type="ECO:0000256" key="1">
    <source>
        <dbReference type="SAM" id="Phobius"/>
    </source>
</evidence>
<comment type="caution">
    <text evidence="2">The sequence shown here is derived from an EMBL/GenBank/DDBJ whole genome shotgun (WGS) entry which is preliminary data.</text>
</comment>
<keyword evidence="1" id="KW-0812">Transmembrane</keyword>
<evidence type="ECO:0008006" key="4">
    <source>
        <dbReference type="Google" id="ProtNLM"/>
    </source>
</evidence>
<proteinExistence type="predicted"/>
<accession>A0ABU8MFE5</accession>
<dbReference type="RefSeq" id="WP_337706716.1">
    <property type="nucleotide sequence ID" value="NZ_JBBEGM010000017.1"/>
</dbReference>
<feature type="transmembrane region" description="Helical" evidence="1">
    <location>
        <begin position="79"/>
        <end position="98"/>
    </location>
</feature>
<evidence type="ECO:0000313" key="2">
    <source>
        <dbReference type="EMBL" id="MEJ2865342.1"/>
    </source>
</evidence>
<keyword evidence="1" id="KW-0472">Membrane</keyword>
<evidence type="ECO:0000313" key="3">
    <source>
        <dbReference type="Proteomes" id="UP001369736"/>
    </source>
</evidence>
<keyword evidence="1" id="KW-1133">Transmembrane helix</keyword>